<dbReference type="Proteomes" id="UP001148185">
    <property type="component" value="Unassembled WGS sequence"/>
</dbReference>
<feature type="domain" description="DUF7146" evidence="2">
    <location>
        <begin position="144"/>
        <end position="247"/>
    </location>
</feature>
<accession>A0A9X4HFJ3</accession>
<feature type="domain" description="Toprim" evidence="1">
    <location>
        <begin position="267"/>
        <end position="364"/>
    </location>
</feature>
<dbReference type="EMBL" id="JAMDHA010000037">
    <property type="protein sequence ID" value="MDD1011147.1"/>
    <property type="molecule type" value="Genomic_DNA"/>
</dbReference>
<protein>
    <submittedName>
        <fullName evidence="3">Toprim domain-containing protein</fullName>
    </submittedName>
</protein>
<proteinExistence type="predicted"/>
<sequence length="375" mass="41858">MRNLKAEVVRNAAKLKGWDVILRDLCPEIDSRAFDKPGRHTKCPVHGVAGRGGDGFKFFRKDFQDSGGGMCNTCGTYPDGFSLLMWVKNYGFADAVADVGDFLGIRSTEDENQQEKVNRANEQALAARRKELEEKEAASNLYHSKKLNELWKGSLPLTHPDAEPARLYLASRKILCWDREGVERVVRFHPSLSSYNEDGEFEGDFPGIVAKVTKAGLPITLHRYFLTPKGLKAPVQSAKKMCMYPTDRLVTGGGIFVGAWDKEEIDVCEGLETAWAIETGTNFAVQVHSLVNATLLEGFEPGPRTKRVRIWIDKDRSGRGEEAGMNLKKRLWEKGIQAQILTPSLPLLEGEKSVDWNDVLVQLGCMGFPQMRRAA</sequence>
<dbReference type="SUPFAM" id="SSF57783">
    <property type="entry name" value="Zinc beta-ribbon"/>
    <property type="match status" value="1"/>
</dbReference>
<evidence type="ECO:0000313" key="4">
    <source>
        <dbReference type="Proteomes" id="UP001148185"/>
    </source>
</evidence>
<dbReference type="Pfam" id="PF23639">
    <property type="entry name" value="DUF7146"/>
    <property type="match status" value="1"/>
</dbReference>
<dbReference type="AlphaFoldDB" id="A0A9X4HFJ3"/>
<evidence type="ECO:0000313" key="3">
    <source>
        <dbReference type="EMBL" id="MDD1011147.1"/>
    </source>
</evidence>
<dbReference type="InterPro" id="IPR055570">
    <property type="entry name" value="DUF7146"/>
</dbReference>
<dbReference type="Pfam" id="PF13362">
    <property type="entry name" value="Toprim_3"/>
    <property type="match status" value="1"/>
</dbReference>
<gene>
    <name evidence="3" type="ORF">M5G27_27115</name>
</gene>
<organism evidence="3 4">
    <name type="scientific">Pseudomonas shahriarae</name>
    <dbReference type="NCBI Taxonomy" id="2745512"/>
    <lineage>
        <taxon>Bacteria</taxon>
        <taxon>Pseudomonadati</taxon>
        <taxon>Pseudomonadota</taxon>
        <taxon>Gammaproteobacteria</taxon>
        <taxon>Pseudomonadales</taxon>
        <taxon>Pseudomonadaceae</taxon>
        <taxon>Pseudomonas</taxon>
    </lineage>
</organism>
<comment type="caution">
    <text evidence="3">The sequence shown here is derived from an EMBL/GenBank/DDBJ whole genome shotgun (WGS) entry which is preliminary data.</text>
</comment>
<name>A0A9X4HFJ3_9PSED</name>
<reference evidence="3 4" key="1">
    <citation type="submission" date="2022-05" db="EMBL/GenBank/DDBJ databases">
        <title>Novel Pseudomonas spp. Isolated from a Rainbow Trout Aquaculture Facility.</title>
        <authorList>
            <person name="Testerman T."/>
            <person name="Graf J."/>
        </authorList>
    </citation>
    <scope>NUCLEOTIDE SEQUENCE [LARGE SCALE GENOMIC DNA]</scope>
    <source>
        <strain evidence="3 4">ID1042</strain>
    </source>
</reference>
<keyword evidence="4" id="KW-1185">Reference proteome</keyword>
<dbReference type="RefSeq" id="WP_050682294.1">
    <property type="nucleotide sequence ID" value="NZ_JAMDHA010000037.1"/>
</dbReference>
<dbReference type="InterPro" id="IPR006171">
    <property type="entry name" value="TOPRIM_dom"/>
</dbReference>
<evidence type="ECO:0000259" key="2">
    <source>
        <dbReference type="Pfam" id="PF23639"/>
    </source>
</evidence>
<evidence type="ECO:0000259" key="1">
    <source>
        <dbReference type="Pfam" id="PF13362"/>
    </source>
</evidence>